<dbReference type="PANTHER" id="PTHR42958">
    <property type="entry name" value="HYDROGENASE-2 LARGE CHAIN"/>
    <property type="match status" value="1"/>
</dbReference>
<keyword evidence="5" id="KW-0533">Nickel</keyword>
<feature type="binding site" evidence="5">
    <location>
        <position position="116"/>
    </location>
    <ligand>
        <name>Fe cation</name>
        <dbReference type="ChEBI" id="CHEBI:24875"/>
    </ligand>
</feature>
<proteinExistence type="predicted"/>
<feature type="binding site" evidence="5">
    <location>
        <position position="599"/>
    </location>
    <ligand>
        <name>Ni(2+)</name>
        <dbReference type="ChEBI" id="CHEBI:49786"/>
    </ligand>
</feature>
<keyword evidence="5" id="KW-0479">Metal-binding</keyword>
<evidence type="ECO:0000313" key="7">
    <source>
        <dbReference type="Proteomes" id="UP000011841"/>
    </source>
</evidence>
<evidence type="ECO:0000256" key="5">
    <source>
        <dbReference type="PIRSR" id="PIRSR601501-1"/>
    </source>
</evidence>
<comment type="cofactor">
    <cofactor evidence="5">
        <name>Fe cation</name>
        <dbReference type="ChEBI" id="CHEBI:24875"/>
    </cofactor>
</comment>
<evidence type="ECO:0000256" key="1">
    <source>
        <dbReference type="ARBA" id="ARBA00037655"/>
    </source>
</evidence>
<dbReference type="PANTHER" id="PTHR42958:SF2">
    <property type="entry name" value="UPTAKE HYDROGENASE LARGE SUBUNIT"/>
    <property type="match status" value="1"/>
</dbReference>
<feature type="binding site" evidence="5">
    <location>
        <position position="605"/>
    </location>
    <ligand>
        <name>Mg(2+)</name>
        <dbReference type="ChEBI" id="CHEBI:18420"/>
    </ligand>
</feature>
<dbReference type="InterPro" id="IPR029014">
    <property type="entry name" value="NiFe-Hase_large"/>
</dbReference>
<comment type="cofactor">
    <cofactor evidence="5">
        <name>Ni(2+)</name>
        <dbReference type="ChEBI" id="CHEBI:49786"/>
    </cofactor>
</comment>
<dbReference type="Pfam" id="PF00374">
    <property type="entry name" value="NiFeSe_Hases"/>
    <property type="match status" value="2"/>
</dbReference>
<gene>
    <name evidence="6" type="ORF">S58_43790</name>
</gene>
<dbReference type="GO" id="GO:0016151">
    <property type="term" value="F:nickel cation binding"/>
    <property type="evidence" value="ECO:0007669"/>
    <property type="project" value="InterPro"/>
</dbReference>
<dbReference type="Proteomes" id="UP000011841">
    <property type="component" value="Chromosome"/>
</dbReference>
<sequence>MTSLTLPIPCETDDILAERASPVGPEAIACLAGRVGPGKALMAKIAQTNATLESDNSDPYRRIGGGLVLHCSIDLAERKVSDVASVATAYRGYESLLRNRGLQDAGLIGSTASGICGGVHAATSAQCLEMALGIRPPPLAIIARNLLLSCQYLNDNPMHLFVLCGPDYSEDVVKSANPEIWAVAQRTSTAHAAVHGYQTIGAIMTDLNRGCGKLFVEALDMMRTARAAYVLLGGRYPHSESICPGGVSLTLGTDQLDAFVQKLEPFVDYAKRCARIWDDVFDFLYSCNPAFRELGRGPASMIDFGQWDHEDYYDGTYANCDRWGEKRWSTPGAVIDGKLVTTDLRRLNSGIEEFVDRSFYDAWEGYPHRQDPAGNPVSQHHPWNKAINRNPAKNSNAPPYSWATAIVWDRNTFEVGAYARLYISALARKMPANEFAASTGRSVVLDVPAGELPSERLEWQVPPLWNAFERNRARAYAVAFNLMVTLENHRRARALLLRGERETLTPFDLPATGKRFGVGFGGAGRGFLAHWAVLTGAEISNYQVSVPSRINGGPRRPWGELGPCERAVLNTPIIESNWSGPASFHGIDLVRAIQSFDPCMPCQMHLIFKGTDLTSAIEVNTDQLI</sequence>
<dbReference type="GeneID" id="301818169"/>
<feature type="binding site" evidence="5">
    <location>
        <position position="544"/>
    </location>
    <ligand>
        <name>Mg(2+)</name>
        <dbReference type="ChEBI" id="CHEBI:18420"/>
    </ligand>
</feature>
<dbReference type="STRING" id="1245469.S58_43790"/>
<dbReference type="AlphaFoldDB" id="M4Z9H8"/>
<dbReference type="SUPFAM" id="SSF56762">
    <property type="entry name" value="HydB/Nqo4-like"/>
    <property type="match status" value="1"/>
</dbReference>
<name>M4Z9H8_9BRAD</name>
<dbReference type="RefSeq" id="WP_015667470.1">
    <property type="nucleotide sequence ID" value="NC_020453.1"/>
</dbReference>
<reference evidence="6 7" key="1">
    <citation type="journal article" date="2013" name="Appl. Environ. Microbiol.">
        <title>Genome analysis suggests that the soil oligotrophic bacterium Agromonas oligotrophica (Bradyrhizobium oligotrophicum) is a nitrogen-fixing symbiont of Aeschynomene indica.</title>
        <authorList>
            <person name="Okubo T."/>
            <person name="Fukushima S."/>
            <person name="Itakura M."/>
            <person name="Oshima K."/>
            <person name="Longtonglang A."/>
            <person name="Teaumroong N."/>
            <person name="Mitsui H."/>
            <person name="Hattori M."/>
            <person name="Hattori R."/>
            <person name="Hattori T."/>
            <person name="Minamisawa K."/>
        </authorList>
    </citation>
    <scope>NUCLEOTIDE SEQUENCE [LARGE SCALE GENOMIC DNA]</scope>
    <source>
        <strain evidence="6 7">S58</strain>
    </source>
</reference>
<feature type="binding site" evidence="5">
    <location>
        <position position="602"/>
    </location>
    <ligand>
        <name>Fe cation</name>
        <dbReference type="ChEBI" id="CHEBI:24875"/>
    </ligand>
</feature>
<dbReference type="HOGENOM" id="CLU_030087_0_0_5"/>
<organism evidence="6 7">
    <name type="scientific">Bradyrhizobium oligotrophicum S58</name>
    <dbReference type="NCBI Taxonomy" id="1245469"/>
    <lineage>
        <taxon>Bacteria</taxon>
        <taxon>Pseudomonadati</taxon>
        <taxon>Pseudomonadota</taxon>
        <taxon>Alphaproteobacteria</taxon>
        <taxon>Hyphomicrobiales</taxon>
        <taxon>Nitrobacteraceae</taxon>
        <taxon>Bradyrhizobium</taxon>
    </lineage>
</organism>
<accession>M4Z9H8</accession>
<dbReference type="EMBL" id="AP012603">
    <property type="protein sequence ID" value="BAM90364.1"/>
    <property type="molecule type" value="Genomic_DNA"/>
</dbReference>
<dbReference type="InterPro" id="IPR050867">
    <property type="entry name" value="NiFe/NiFeSe_hydrgnase_LSU"/>
</dbReference>
<evidence type="ECO:0000256" key="2">
    <source>
        <dbReference type="ARBA" id="ARBA00040803"/>
    </source>
</evidence>
<evidence type="ECO:0000256" key="4">
    <source>
        <dbReference type="ARBA" id="ARBA00042683"/>
    </source>
</evidence>
<keyword evidence="5" id="KW-0460">Magnesium</keyword>
<dbReference type="eggNOG" id="COG0374">
    <property type="taxonomic scope" value="Bacteria"/>
</dbReference>
<feature type="binding site" evidence="5">
    <location>
        <position position="116"/>
    </location>
    <ligand>
        <name>Ni(2+)</name>
        <dbReference type="ChEBI" id="CHEBI:49786"/>
    </ligand>
</feature>
<feature type="binding site" evidence="5">
    <location>
        <position position="94"/>
    </location>
    <ligand>
        <name>Mg(2+)</name>
        <dbReference type="ChEBI" id="CHEBI:18420"/>
    </ligand>
</feature>
<comment type="function">
    <text evidence="1">This enzyme recycles the H(2) produced by nitrogenase to increase the production of ATP and to protect nitrogenase against inhibition or damage by O(2) under carbon- or phosphate-limited conditions.</text>
</comment>
<keyword evidence="5" id="KW-0408">Iron</keyword>
<dbReference type="InterPro" id="IPR001501">
    <property type="entry name" value="Ni-dep_hyd_lsu"/>
</dbReference>
<dbReference type="Gene3D" id="1.10.645.10">
    <property type="entry name" value="Cytochrome-c3 Hydrogenase, chain B"/>
    <property type="match status" value="1"/>
</dbReference>
<protein>
    <recommendedName>
        <fullName evidence="2">Uptake hydrogenase large subunit</fullName>
    </recommendedName>
    <alternativeName>
        <fullName evidence="4">Hydrogenlyase</fullName>
    </alternativeName>
    <alternativeName>
        <fullName evidence="3">Membrane-bound hydrogenase large subunit</fullName>
    </alternativeName>
</protein>
<dbReference type="PATRIC" id="fig|1245469.3.peg.4484"/>
<keyword evidence="7" id="KW-1185">Reference proteome</keyword>
<evidence type="ECO:0000256" key="3">
    <source>
        <dbReference type="ARBA" id="ARBA00041237"/>
    </source>
</evidence>
<evidence type="ECO:0000313" key="6">
    <source>
        <dbReference type="EMBL" id="BAM90364.1"/>
    </source>
</evidence>
<dbReference type="KEGG" id="aol:S58_43790"/>
<dbReference type="OrthoDB" id="9761717at2"/>